<organism evidence="1 2">
    <name type="scientific">Camellia lanceoleosa</name>
    <dbReference type="NCBI Taxonomy" id="1840588"/>
    <lineage>
        <taxon>Eukaryota</taxon>
        <taxon>Viridiplantae</taxon>
        <taxon>Streptophyta</taxon>
        <taxon>Embryophyta</taxon>
        <taxon>Tracheophyta</taxon>
        <taxon>Spermatophyta</taxon>
        <taxon>Magnoliopsida</taxon>
        <taxon>eudicotyledons</taxon>
        <taxon>Gunneridae</taxon>
        <taxon>Pentapetalae</taxon>
        <taxon>asterids</taxon>
        <taxon>Ericales</taxon>
        <taxon>Theaceae</taxon>
        <taxon>Camellia</taxon>
    </lineage>
</organism>
<dbReference type="Proteomes" id="UP001060215">
    <property type="component" value="Chromosome 5"/>
</dbReference>
<dbReference type="EMBL" id="CM045762">
    <property type="protein sequence ID" value="KAI8011842.1"/>
    <property type="molecule type" value="Genomic_DNA"/>
</dbReference>
<comment type="caution">
    <text evidence="1">The sequence shown here is derived from an EMBL/GenBank/DDBJ whole genome shotgun (WGS) entry which is preliminary data.</text>
</comment>
<reference evidence="1 2" key="1">
    <citation type="journal article" date="2022" name="Plant J.">
        <title>Chromosome-level genome of Camellia lanceoleosa provides a valuable resource for understanding genome evolution and self-incompatibility.</title>
        <authorList>
            <person name="Gong W."/>
            <person name="Xiao S."/>
            <person name="Wang L."/>
            <person name="Liao Z."/>
            <person name="Chang Y."/>
            <person name="Mo W."/>
            <person name="Hu G."/>
            <person name="Li W."/>
            <person name="Zhao G."/>
            <person name="Zhu H."/>
            <person name="Hu X."/>
            <person name="Ji K."/>
            <person name="Xiang X."/>
            <person name="Song Q."/>
            <person name="Yuan D."/>
            <person name="Jin S."/>
            <person name="Zhang L."/>
        </authorList>
    </citation>
    <scope>NUCLEOTIDE SEQUENCE [LARGE SCALE GENOMIC DNA]</scope>
    <source>
        <strain evidence="1">SQ_2022a</strain>
    </source>
</reference>
<accession>A0ACC0HG60</accession>
<protein>
    <submittedName>
        <fullName evidence="1">Pentatricopeptide repeat-containing protein</fullName>
    </submittedName>
</protein>
<sequence>MPSHLFSVTSKIRALGRLGHIACARKLFDEMPCRDSVAWNAMLSSYSQLGLYREAVLLFHHMRDSGTKPDSFSFTATLSACAGAFELLYGEKVHAQVIVLGYNSSLPVNNSLIDMYGKCLSPSSANRVFEEMGTQDDVSWCSILFAYTNSGQFDIACGVFDTMPKRVDIAWNTMIAGYAQCGKIESCFDLFRRMLESCCGPDQWTLSALMNACAKSEECFHGFVMHAFVVKSGWSSAVEANNSILSFYAKVGCQEDVVKVYESIGTLSQVSWNAIIDAHMKIGDTHKAFIVFQQAPEKNIVSWTSMITGYARNGLEEQALSFFVDMMRDGLKPDGFTFGAVLHACSNLATLKHGKMVHGCVIHYGFHAYTYVGNGLINMYAKCGDIGGSNQAFNGIIDKDLVSWNALLIAFGLHGQASQALRLYEEMGECGLRPDKVTFIGLLMTCSHSGLVETGRALFASMSSVYGLSPEMDHLACVVDMLGRGGYLEEARELANKYLGTDRANIRSREALFGACFSHADTEMGTQLGGDLKLLEPRNEMSYVLLSNLYCASGQWKEAEVVRKAMIDQGVLPFLISCAIDFLLDDIKRSIGAVNCIVRKSDGKFFGCSTDYVGAITAIEDALGGSQHVSGTVVSPLAGKLLVIGADGAGKALAYGTKPKGAKVVIANRTCS</sequence>
<evidence type="ECO:0000313" key="2">
    <source>
        <dbReference type="Proteomes" id="UP001060215"/>
    </source>
</evidence>
<name>A0ACC0HG60_9ERIC</name>
<keyword evidence="2" id="KW-1185">Reference proteome</keyword>
<evidence type="ECO:0000313" key="1">
    <source>
        <dbReference type="EMBL" id="KAI8011842.1"/>
    </source>
</evidence>
<gene>
    <name evidence="1" type="ORF">LOK49_LG06G03190</name>
</gene>
<proteinExistence type="predicted"/>